<feature type="domain" description="AB hydrolase-1" evidence="1">
    <location>
        <begin position="32"/>
        <end position="138"/>
    </location>
</feature>
<dbReference type="OrthoDB" id="9800988at2"/>
<name>A0A164NAQ9_9NOCA</name>
<dbReference type="Proteomes" id="UP000076512">
    <property type="component" value="Unassembled WGS sequence"/>
</dbReference>
<accession>A0A164NAQ9</accession>
<proteinExistence type="predicted"/>
<evidence type="ECO:0000313" key="2">
    <source>
        <dbReference type="EMBL" id="KZM74161.1"/>
    </source>
</evidence>
<dbReference type="Gene3D" id="3.40.50.1820">
    <property type="entry name" value="alpha/beta hydrolase"/>
    <property type="match status" value="1"/>
</dbReference>
<protein>
    <submittedName>
        <fullName evidence="2">Alpha/beta hydrolase</fullName>
    </submittedName>
</protein>
<dbReference type="STRING" id="455432.AWN90_35230"/>
<evidence type="ECO:0000313" key="3">
    <source>
        <dbReference type="Proteomes" id="UP000076512"/>
    </source>
</evidence>
<dbReference type="EMBL" id="LWGR01000007">
    <property type="protein sequence ID" value="KZM74161.1"/>
    <property type="molecule type" value="Genomic_DNA"/>
</dbReference>
<keyword evidence="3" id="KW-1185">Reference proteome</keyword>
<organism evidence="2 3">
    <name type="scientific">Nocardia terpenica</name>
    <dbReference type="NCBI Taxonomy" id="455432"/>
    <lineage>
        <taxon>Bacteria</taxon>
        <taxon>Bacillati</taxon>
        <taxon>Actinomycetota</taxon>
        <taxon>Actinomycetes</taxon>
        <taxon>Mycobacteriales</taxon>
        <taxon>Nocardiaceae</taxon>
        <taxon>Nocardia</taxon>
    </lineage>
</organism>
<dbReference type="InterPro" id="IPR050471">
    <property type="entry name" value="AB_hydrolase"/>
</dbReference>
<reference evidence="2 3" key="1">
    <citation type="submission" date="2016-04" db="EMBL/GenBank/DDBJ databases">
        <authorList>
            <person name="Evans L.H."/>
            <person name="Alamgir A."/>
            <person name="Owens N."/>
            <person name="Weber N.D."/>
            <person name="Virtaneva K."/>
            <person name="Barbian K."/>
            <person name="Babar A."/>
            <person name="Rosenke K."/>
        </authorList>
    </citation>
    <scope>NUCLEOTIDE SEQUENCE [LARGE SCALE GENOMIC DNA]</scope>
    <source>
        <strain evidence="2 3">IFM 0406</strain>
    </source>
</reference>
<dbReference type="InterPro" id="IPR029058">
    <property type="entry name" value="AB_hydrolase_fold"/>
</dbReference>
<dbReference type="SUPFAM" id="SSF53474">
    <property type="entry name" value="alpha/beta-Hydrolases"/>
    <property type="match status" value="1"/>
</dbReference>
<dbReference type="PANTHER" id="PTHR43433:SF10">
    <property type="entry name" value="AB HYDROLASE-1 DOMAIN-CONTAINING PROTEIN"/>
    <property type="match status" value="1"/>
</dbReference>
<dbReference type="Pfam" id="PF00561">
    <property type="entry name" value="Abhydrolase_1"/>
    <property type="match status" value="1"/>
</dbReference>
<sequence>MAATDPARLGTTSISGGRRLAWAEWGPADGTPVLLCPGAGWSRWLGFGADVVDELGVRLISVDRPGLGDSTPAPGRTLTDWADDIERLGLENPAIVGFSQGAPFALACAARGIASAVAIVSGGDELARPEFALPPEVRALVELVAADPAAAEAEFTRFGSADTLWRMSIDGSADIDRAIYRQPQFERAFRRALRDGFAQGPAGYARDTVLHFAPWPFDVADIRTRVDLWYGGLDTNPTHSPDHGATLASRIPNATRHFLPDSGGSLLWTHATDILTMLLKG</sequence>
<comment type="caution">
    <text evidence="2">The sequence shown here is derived from an EMBL/GenBank/DDBJ whole genome shotgun (WGS) entry which is preliminary data.</text>
</comment>
<gene>
    <name evidence="2" type="ORF">AWN90_35230</name>
</gene>
<evidence type="ECO:0000259" key="1">
    <source>
        <dbReference type="Pfam" id="PF00561"/>
    </source>
</evidence>
<dbReference type="PANTHER" id="PTHR43433">
    <property type="entry name" value="HYDROLASE, ALPHA/BETA FOLD FAMILY PROTEIN"/>
    <property type="match status" value="1"/>
</dbReference>
<dbReference type="GO" id="GO:0016787">
    <property type="term" value="F:hydrolase activity"/>
    <property type="evidence" value="ECO:0007669"/>
    <property type="project" value="UniProtKB-KW"/>
</dbReference>
<dbReference type="InterPro" id="IPR000073">
    <property type="entry name" value="AB_hydrolase_1"/>
</dbReference>
<dbReference type="AlphaFoldDB" id="A0A164NAQ9"/>
<keyword evidence="2" id="KW-0378">Hydrolase</keyword>